<organism evidence="7">
    <name type="scientific">Magnetospirillum gryphiswaldense</name>
    <dbReference type="NCBI Taxonomy" id="55518"/>
    <lineage>
        <taxon>Bacteria</taxon>
        <taxon>Pseudomonadati</taxon>
        <taxon>Pseudomonadota</taxon>
        <taxon>Alphaproteobacteria</taxon>
        <taxon>Rhodospirillales</taxon>
        <taxon>Rhodospirillaceae</taxon>
        <taxon>Magnetospirillum</taxon>
    </lineage>
</organism>
<feature type="active site" description="Proton acceptor" evidence="4">
    <location>
        <position position="140"/>
    </location>
</feature>
<keyword evidence="3" id="KW-0677">Repeat</keyword>
<dbReference type="PANTHER" id="PTHR43300">
    <property type="entry name" value="ACETYLTRANSFERASE"/>
    <property type="match status" value="1"/>
</dbReference>
<reference evidence="7" key="1">
    <citation type="journal article" date="2007" name="J. Bacteriol.">
        <title>Comparative genome analysis of four magnetotactic bacteria reveals a complex set of group-specific genes implicated in magnetosome biomineralization and function.</title>
        <authorList>
            <person name="Richter M."/>
            <person name="Kube M."/>
            <person name="Bazylinski D.A."/>
            <person name="Lombardot T."/>
            <person name="Gloeckner F.O."/>
            <person name="Reinhardt R."/>
            <person name="Schueler D."/>
        </authorList>
    </citation>
    <scope>NUCLEOTIDE SEQUENCE</scope>
    <source>
        <strain evidence="7">MSR-1</strain>
    </source>
</reference>
<dbReference type="SUPFAM" id="SSF51161">
    <property type="entry name" value="Trimeric LpxA-like enzymes"/>
    <property type="match status" value="1"/>
</dbReference>
<feature type="site" description="Increases basicity of active site His" evidence="4">
    <location>
        <position position="141"/>
    </location>
</feature>
<dbReference type="Gene3D" id="3.40.50.20">
    <property type="match status" value="1"/>
</dbReference>
<feature type="binding site" evidence="5">
    <location>
        <position position="73"/>
    </location>
    <ligand>
        <name>substrate</name>
    </ligand>
</feature>
<dbReference type="InterPro" id="IPR041561">
    <property type="entry name" value="PglD_N"/>
</dbReference>
<proteinExistence type="inferred from homology"/>
<evidence type="ECO:0000256" key="4">
    <source>
        <dbReference type="PIRSR" id="PIRSR620019-1"/>
    </source>
</evidence>
<evidence type="ECO:0000259" key="6">
    <source>
        <dbReference type="Pfam" id="PF17836"/>
    </source>
</evidence>
<dbReference type="GO" id="GO:0016740">
    <property type="term" value="F:transferase activity"/>
    <property type="evidence" value="ECO:0007669"/>
    <property type="project" value="UniProtKB-KW"/>
</dbReference>
<comment type="similarity">
    <text evidence="1">Belongs to the transferase hexapeptide repeat family.</text>
</comment>
<evidence type="ECO:0000256" key="3">
    <source>
        <dbReference type="ARBA" id="ARBA00022737"/>
    </source>
</evidence>
<keyword evidence="2 7" id="KW-0808">Transferase</keyword>
<sequence>MSRPFIILGAGGHARSVVGSLLRAGLPVLGLSDSEPARQGGRVLGFPVLGDDDTVLNHQPAEIYLALGIGHVGQAAPRRALMERFMALGYEFPPVVDPTAVLGHEAALGAGSQILASATVQAGCVLGVGAIVNTGAVVDHDCRIGDHAHIATGAILAGAVDVGSASLIGCGAVLRQCICVGIGAVVGAGAVVVADVANGAWVVGTPARPMRTKDRESVA</sequence>
<dbReference type="Gene3D" id="2.160.10.10">
    <property type="entry name" value="Hexapeptide repeat proteins"/>
    <property type="match status" value="1"/>
</dbReference>
<dbReference type="InterPro" id="IPR018357">
    <property type="entry name" value="Hexapep_transf_CS"/>
</dbReference>
<gene>
    <name evidence="7" type="ORF">MGR_1169</name>
</gene>
<evidence type="ECO:0000256" key="2">
    <source>
        <dbReference type="ARBA" id="ARBA00022679"/>
    </source>
</evidence>
<dbReference type="CDD" id="cd03360">
    <property type="entry name" value="LbH_AT_putative"/>
    <property type="match status" value="1"/>
</dbReference>
<dbReference type="InterPro" id="IPR020019">
    <property type="entry name" value="AcTrfase_PglD-like"/>
</dbReference>
<feature type="domain" description="PglD N-terminal" evidence="6">
    <location>
        <begin position="6"/>
        <end position="83"/>
    </location>
</feature>
<evidence type="ECO:0000256" key="1">
    <source>
        <dbReference type="ARBA" id="ARBA00007274"/>
    </source>
</evidence>
<feature type="binding site" evidence="5">
    <location>
        <position position="149"/>
    </location>
    <ligand>
        <name>acetyl-CoA</name>
        <dbReference type="ChEBI" id="CHEBI:57288"/>
    </ligand>
</feature>
<evidence type="ECO:0000313" key="7">
    <source>
        <dbReference type="EMBL" id="CAM76639.1"/>
    </source>
</evidence>
<dbReference type="PROSITE" id="PS00101">
    <property type="entry name" value="HEXAPEP_TRANSFERASES"/>
    <property type="match status" value="1"/>
</dbReference>
<dbReference type="RefSeq" id="WP_106003059.1">
    <property type="nucleotide sequence ID" value="NZ_CP027527.1"/>
</dbReference>
<dbReference type="AlphaFoldDB" id="A4U182"/>
<protein>
    <submittedName>
        <fullName evidence="7">Hexapeptide transferase family protein</fullName>
    </submittedName>
</protein>
<dbReference type="PANTHER" id="PTHR43300:SF7">
    <property type="entry name" value="UDP-N-ACETYLBACILLOSAMINE N-ACETYLTRANSFERASE"/>
    <property type="match status" value="1"/>
</dbReference>
<name>A4U182_9PROT</name>
<accession>A4U182</accession>
<dbReference type="EMBL" id="CU459003">
    <property type="protein sequence ID" value="CAM76639.1"/>
    <property type="molecule type" value="Genomic_DNA"/>
</dbReference>
<dbReference type="InterPro" id="IPR050179">
    <property type="entry name" value="Trans_hexapeptide_repeat"/>
</dbReference>
<evidence type="ECO:0000256" key="5">
    <source>
        <dbReference type="PIRSR" id="PIRSR620019-2"/>
    </source>
</evidence>
<dbReference type="Pfam" id="PF17836">
    <property type="entry name" value="PglD_N"/>
    <property type="match status" value="1"/>
</dbReference>
<dbReference type="NCBIfam" id="TIGR03570">
    <property type="entry name" value="NeuD_NnaD"/>
    <property type="match status" value="1"/>
</dbReference>
<dbReference type="InterPro" id="IPR011004">
    <property type="entry name" value="Trimer_LpxA-like_sf"/>
</dbReference>